<dbReference type="InParanoid" id="Q2H7I4"/>
<gene>
    <name evidence="3" type="ORF">CHGG_05381</name>
</gene>
<evidence type="ECO:0000313" key="3">
    <source>
        <dbReference type="EMBL" id="EAQ88762.1"/>
    </source>
</evidence>
<dbReference type="EMBL" id="CH408031">
    <property type="protein sequence ID" value="EAQ88762.1"/>
    <property type="molecule type" value="Genomic_DNA"/>
</dbReference>
<evidence type="ECO:0000256" key="1">
    <source>
        <dbReference type="SAM" id="MobiDB-lite"/>
    </source>
</evidence>
<keyword evidence="4" id="KW-1185">Reference proteome</keyword>
<feature type="transmembrane region" description="Helical" evidence="2">
    <location>
        <begin position="36"/>
        <end position="54"/>
    </location>
</feature>
<reference evidence="4" key="1">
    <citation type="journal article" date="2015" name="Genome Announc.">
        <title>Draft genome sequence of the cellulolytic fungus Chaetomium globosum.</title>
        <authorList>
            <person name="Cuomo C.A."/>
            <person name="Untereiner W.A."/>
            <person name="Ma L.-J."/>
            <person name="Grabherr M."/>
            <person name="Birren B.W."/>
        </authorList>
    </citation>
    <scope>NUCLEOTIDE SEQUENCE [LARGE SCALE GENOMIC DNA]</scope>
    <source>
        <strain evidence="4">ATCC 6205 / CBS 148.51 / DSM 1962 / NBRC 6347 / NRRL 1970</strain>
    </source>
</reference>
<evidence type="ECO:0000256" key="2">
    <source>
        <dbReference type="SAM" id="Phobius"/>
    </source>
</evidence>
<dbReference type="VEuPathDB" id="FungiDB:CHGG_05381"/>
<dbReference type="HOGENOM" id="CLU_1299557_0_0_1"/>
<protein>
    <submittedName>
        <fullName evidence="3">Uncharacterized protein</fullName>
    </submittedName>
</protein>
<dbReference type="GeneID" id="4390038"/>
<keyword evidence="2" id="KW-0472">Membrane</keyword>
<name>Q2H7I4_CHAGB</name>
<keyword evidence="2" id="KW-0812">Transmembrane</keyword>
<dbReference type="AlphaFoldDB" id="Q2H7I4"/>
<keyword evidence="2" id="KW-1133">Transmembrane helix</keyword>
<feature type="region of interest" description="Disordered" evidence="1">
    <location>
        <begin position="151"/>
        <end position="171"/>
    </location>
</feature>
<dbReference type="RefSeq" id="XP_001221476.1">
    <property type="nucleotide sequence ID" value="XM_001221475.1"/>
</dbReference>
<organism evidence="3 4">
    <name type="scientific">Chaetomium globosum (strain ATCC 6205 / CBS 148.51 / DSM 1962 / NBRC 6347 / NRRL 1970)</name>
    <name type="common">Soil fungus</name>
    <dbReference type="NCBI Taxonomy" id="306901"/>
    <lineage>
        <taxon>Eukaryota</taxon>
        <taxon>Fungi</taxon>
        <taxon>Dikarya</taxon>
        <taxon>Ascomycota</taxon>
        <taxon>Pezizomycotina</taxon>
        <taxon>Sordariomycetes</taxon>
        <taxon>Sordariomycetidae</taxon>
        <taxon>Sordariales</taxon>
        <taxon>Chaetomiaceae</taxon>
        <taxon>Chaetomium</taxon>
    </lineage>
</organism>
<dbReference type="eggNOG" id="ENOG502T594">
    <property type="taxonomic scope" value="Eukaryota"/>
</dbReference>
<feature type="transmembrane region" description="Helical" evidence="2">
    <location>
        <begin position="6"/>
        <end position="24"/>
    </location>
</feature>
<proteinExistence type="predicted"/>
<accession>Q2H7I4</accession>
<dbReference type="OrthoDB" id="4587431at2759"/>
<evidence type="ECO:0000313" key="4">
    <source>
        <dbReference type="Proteomes" id="UP000001056"/>
    </source>
</evidence>
<dbReference type="Proteomes" id="UP000001056">
    <property type="component" value="Unassembled WGS sequence"/>
</dbReference>
<sequence>MLLVTLALDPPVIEWLIFAGTYAMRTASKPAVKRTFGALLLFAFFLLAVISIPTDSTFEPKPTSPVLTSAFATSKLEAYRTAHRTLTDPLQRCLYHRDSGIPDWYSIPRLCWGEMLVDKLQAVKGAIRADAKALFKETCAAVRKLRGHFGGGQGAAAKSEKETESANQQNQSNPAEIFWDRMWENMLTNVRQCLDWFMDTILSLSARMKAAH</sequence>